<dbReference type="STRING" id="33889.AVW13_02680"/>
<evidence type="ECO:0000313" key="14">
    <source>
        <dbReference type="EMBL" id="KZE11829.1"/>
    </source>
</evidence>
<keyword evidence="6" id="KW-0443">Lipid metabolism</keyword>
<evidence type="ECO:0000259" key="12">
    <source>
        <dbReference type="Pfam" id="PF00108"/>
    </source>
</evidence>
<dbReference type="InterPro" id="IPR002155">
    <property type="entry name" value="Thiolase"/>
</dbReference>
<dbReference type="Pfam" id="PF00108">
    <property type="entry name" value="Thiolase_N"/>
    <property type="match status" value="1"/>
</dbReference>
<evidence type="ECO:0000259" key="13">
    <source>
        <dbReference type="Pfam" id="PF02803"/>
    </source>
</evidence>
<sequence>MVDAVIVSTARTPIGRAYRGAFNDTQAQELAGHAIAHAVERAGVEGAEVDDVIIGSALQQGSQSTNIGRQAGLRAGLPVSVAGMSVDRQCASGLMAIATAAKQIIVDGQKIAVGGGVESVSLVQNEHMNTYRAKDPWLEENVPGIYYPMLATAEVVAERYGVSREDQDAYSLESQKRTAAAQEAGRFDDEIVPLTSTKVVLDKETGETSQQEVTLTKDEGNRPETTLEGLAKLTPVLEPGVASKEPSITAGNASQLSDGASASVLMSDAEASRRGLTPLGIYRGMAVAGVAPDEMGIGPVFAVPKLLDAHGLKIDDIGLWELNEAFAVQALYCRDRLGIDPERYNVDGGGISVGHPYGMTGARLVGHALIEGKRRGVKYVVVTMCIGGGQGAAGLFEVA</sequence>
<dbReference type="EMBL" id="NCWY01000013">
    <property type="protein sequence ID" value="PAK94264.1"/>
    <property type="molecule type" value="Genomic_DNA"/>
</dbReference>
<dbReference type="PIRSF" id="PIRSF000429">
    <property type="entry name" value="Ac-CoA_Ac_transf"/>
    <property type="match status" value="1"/>
</dbReference>
<dbReference type="EMBL" id="LQQR01000056">
    <property type="protein sequence ID" value="KZE11829.1"/>
    <property type="molecule type" value="Genomic_DNA"/>
</dbReference>
<feature type="active site" description="Proton acceptor" evidence="9">
    <location>
        <position position="385"/>
    </location>
</feature>
<dbReference type="Pfam" id="PF02803">
    <property type="entry name" value="Thiolase_C"/>
    <property type="match status" value="1"/>
</dbReference>
<dbReference type="NCBIfam" id="TIGR01930">
    <property type="entry name" value="AcCoA-C-Actrans"/>
    <property type="match status" value="1"/>
</dbReference>
<dbReference type="FunFam" id="3.40.47.10:FF:000010">
    <property type="entry name" value="Acetyl-CoA acetyltransferase (Thiolase)"/>
    <property type="match status" value="1"/>
</dbReference>
<feature type="domain" description="Thiolase N-terminal" evidence="12">
    <location>
        <begin position="5"/>
        <end position="268"/>
    </location>
</feature>
<evidence type="ECO:0000256" key="8">
    <source>
        <dbReference type="ARBA" id="ARBA00023315"/>
    </source>
</evidence>
<evidence type="ECO:0000313" key="16">
    <source>
        <dbReference type="Proteomes" id="UP000076612"/>
    </source>
</evidence>
<dbReference type="Gene3D" id="3.40.47.10">
    <property type="match status" value="1"/>
</dbReference>
<evidence type="ECO:0000256" key="11">
    <source>
        <dbReference type="SAM" id="MobiDB-lite"/>
    </source>
</evidence>
<keyword evidence="8 10" id="KW-0012">Acyltransferase</keyword>
<dbReference type="Proteomes" id="UP000216867">
    <property type="component" value="Unassembled WGS sequence"/>
</dbReference>
<dbReference type="GO" id="GO:0010124">
    <property type="term" value="P:phenylacetate catabolic process"/>
    <property type="evidence" value="ECO:0007669"/>
    <property type="project" value="TreeGrafter"/>
</dbReference>
<keyword evidence="7" id="KW-0576">Peroxisome</keyword>
<comment type="caution">
    <text evidence="15">The sequence shown here is derived from an EMBL/GenBank/DDBJ whole genome shotgun (WGS) entry which is preliminary data.</text>
</comment>
<evidence type="ECO:0000256" key="5">
    <source>
        <dbReference type="ARBA" id="ARBA00022946"/>
    </source>
</evidence>
<feature type="domain" description="Thiolase C-terminal" evidence="13">
    <location>
        <begin position="277"/>
        <end position="397"/>
    </location>
</feature>
<dbReference type="PROSITE" id="PS00737">
    <property type="entry name" value="THIOLASE_2"/>
    <property type="match status" value="1"/>
</dbReference>
<accession>A0A165D9C9</accession>
<gene>
    <name evidence="14" type="ORF">AVW13_02680</name>
    <name evidence="15" type="ORF">B8X04_14020</name>
</gene>
<dbReference type="InterPro" id="IPR020616">
    <property type="entry name" value="Thiolase_N"/>
</dbReference>
<name>A0A165D9C9_9MICO</name>
<dbReference type="SUPFAM" id="SSF53901">
    <property type="entry name" value="Thiolase-like"/>
    <property type="match status" value="2"/>
</dbReference>
<evidence type="ECO:0000256" key="1">
    <source>
        <dbReference type="ARBA" id="ARBA00004275"/>
    </source>
</evidence>
<evidence type="ECO:0000256" key="10">
    <source>
        <dbReference type="RuleBase" id="RU003557"/>
    </source>
</evidence>
<dbReference type="GO" id="GO:0006635">
    <property type="term" value="P:fatty acid beta-oxidation"/>
    <property type="evidence" value="ECO:0007669"/>
    <property type="project" value="TreeGrafter"/>
</dbReference>
<feature type="active site" description="Proton acceptor" evidence="9">
    <location>
        <position position="355"/>
    </location>
</feature>
<evidence type="ECO:0000313" key="17">
    <source>
        <dbReference type="Proteomes" id="UP000216867"/>
    </source>
</evidence>
<dbReference type="RefSeq" id="WP_063250858.1">
    <property type="nucleotide sequence ID" value="NZ_JALXOP010000023.1"/>
</dbReference>
<feature type="active site" description="Acyl-thioester intermediate" evidence="9">
    <location>
        <position position="90"/>
    </location>
</feature>
<dbReference type="CDD" id="cd00751">
    <property type="entry name" value="thiolase"/>
    <property type="match status" value="1"/>
</dbReference>
<evidence type="ECO:0000256" key="6">
    <source>
        <dbReference type="ARBA" id="ARBA00023098"/>
    </source>
</evidence>
<evidence type="ECO:0000256" key="7">
    <source>
        <dbReference type="ARBA" id="ARBA00023140"/>
    </source>
</evidence>
<reference evidence="15 17" key="3">
    <citation type="submission" date="2017-04" db="EMBL/GenBank/DDBJ databases">
        <title>Kefir bacterial isolates.</title>
        <authorList>
            <person name="Kim Y."/>
            <person name="Blasche S."/>
            <person name="Patil K.R."/>
        </authorList>
    </citation>
    <scope>NUCLEOTIDE SEQUENCE [LARGE SCALE GENOMIC DNA]</scope>
    <source>
        <strain evidence="15 17">OG2</strain>
    </source>
</reference>
<keyword evidence="5" id="KW-0809">Transit peptide</keyword>
<dbReference type="PANTHER" id="PTHR43853:SF8">
    <property type="entry name" value="3-KETOACYL-COA THIOLASE, PEROXISOMAL"/>
    <property type="match status" value="1"/>
</dbReference>
<comment type="subcellular location">
    <subcellularLocation>
        <location evidence="1">Peroxisome</location>
    </subcellularLocation>
</comment>
<evidence type="ECO:0000313" key="15">
    <source>
        <dbReference type="EMBL" id="PAK94264.1"/>
    </source>
</evidence>
<organism evidence="15 17">
    <name type="scientific">Brevibacterium casei</name>
    <dbReference type="NCBI Taxonomy" id="33889"/>
    <lineage>
        <taxon>Bacteria</taxon>
        <taxon>Bacillati</taxon>
        <taxon>Actinomycetota</taxon>
        <taxon>Actinomycetes</taxon>
        <taxon>Micrococcales</taxon>
        <taxon>Brevibacteriaceae</taxon>
        <taxon>Brevibacterium</taxon>
    </lineage>
</organism>
<reference evidence="14" key="2">
    <citation type="submission" date="2016-01" db="EMBL/GenBank/DDBJ databases">
        <authorList>
            <person name="Hong K.W."/>
        </authorList>
    </citation>
    <scope>NUCLEOTIDE SEQUENCE</scope>
    <source>
        <strain evidence="14">M40</strain>
    </source>
</reference>
<keyword evidence="3 10" id="KW-0808">Transferase</keyword>
<dbReference type="InterPro" id="IPR020617">
    <property type="entry name" value="Thiolase_C"/>
</dbReference>
<dbReference type="InterPro" id="IPR020613">
    <property type="entry name" value="Thiolase_CS"/>
</dbReference>
<evidence type="ECO:0000256" key="9">
    <source>
        <dbReference type="PIRSR" id="PIRSR000429-1"/>
    </source>
</evidence>
<dbReference type="GO" id="GO:0003988">
    <property type="term" value="F:acetyl-CoA C-acyltransferase activity"/>
    <property type="evidence" value="ECO:0007669"/>
    <property type="project" value="UniProtKB-ARBA"/>
</dbReference>
<dbReference type="Proteomes" id="UP000076612">
    <property type="component" value="Unassembled WGS sequence"/>
</dbReference>
<dbReference type="InterPro" id="IPR050215">
    <property type="entry name" value="Thiolase-like_sf_Thiolase"/>
</dbReference>
<reference evidence="16" key="1">
    <citation type="submission" date="2016-01" db="EMBL/GenBank/DDBJ databases">
        <title>Draft genome of Chromobacterium sp. F49.</title>
        <authorList>
            <person name="Hong K.W."/>
        </authorList>
    </citation>
    <scope>NUCLEOTIDE SEQUENCE [LARGE SCALE GENOMIC DNA]</scope>
    <source>
        <strain evidence="16">M40</strain>
    </source>
</reference>
<dbReference type="AlphaFoldDB" id="A0A165D9C9"/>
<keyword evidence="4" id="KW-0276">Fatty acid metabolism</keyword>
<evidence type="ECO:0000256" key="3">
    <source>
        <dbReference type="ARBA" id="ARBA00022679"/>
    </source>
</evidence>
<dbReference type="GO" id="GO:0005737">
    <property type="term" value="C:cytoplasm"/>
    <property type="evidence" value="ECO:0007669"/>
    <property type="project" value="UniProtKB-ARBA"/>
</dbReference>
<proteinExistence type="inferred from homology"/>
<dbReference type="PANTHER" id="PTHR43853">
    <property type="entry name" value="3-KETOACYL-COA THIOLASE, PEROXISOMAL"/>
    <property type="match status" value="1"/>
</dbReference>
<feature type="region of interest" description="Disordered" evidence="11">
    <location>
        <begin position="204"/>
        <end position="226"/>
    </location>
</feature>
<protein>
    <submittedName>
        <fullName evidence="15">Acetyl-CoA acetyltransferase</fullName>
    </submittedName>
</protein>
<evidence type="ECO:0000256" key="4">
    <source>
        <dbReference type="ARBA" id="ARBA00022832"/>
    </source>
</evidence>
<evidence type="ECO:0000256" key="2">
    <source>
        <dbReference type="ARBA" id="ARBA00010982"/>
    </source>
</evidence>
<dbReference type="InterPro" id="IPR016039">
    <property type="entry name" value="Thiolase-like"/>
</dbReference>
<comment type="similarity">
    <text evidence="2 10">Belongs to the thiolase-like superfamily. Thiolase family.</text>
</comment>